<comment type="caution">
    <text evidence="1">The sequence shown here is derived from an EMBL/GenBank/DDBJ whole genome shotgun (WGS) entry which is preliminary data.</text>
</comment>
<reference evidence="1" key="2">
    <citation type="submission" date="2021-10" db="EMBL/GenBank/DDBJ databases">
        <authorList>
            <person name="Piombo E."/>
        </authorList>
    </citation>
    <scope>NUCLEOTIDE SEQUENCE</scope>
</reference>
<protein>
    <submittedName>
        <fullName evidence="1">Uncharacterized protein</fullName>
    </submittedName>
</protein>
<name>A0ACA9U8D5_BIOOC</name>
<dbReference type="EMBL" id="CADEHS020000078">
    <property type="protein sequence ID" value="CAG9949418.1"/>
    <property type="molecule type" value="Genomic_DNA"/>
</dbReference>
<evidence type="ECO:0000313" key="1">
    <source>
        <dbReference type="EMBL" id="CAG9949418.1"/>
    </source>
</evidence>
<evidence type="ECO:0000313" key="2">
    <source>
        <dbReference type="Proteomes" id="UP000836387"/>
    </source>
</evidence>
<sequence>MATKHALKTTFDVGRVLRPIFTGGSVSIDNDARILATTISEDVILTEPGSGKHLAVLKEPVTPNGSHLIACSRSLSMRIFSLKRSDDGNTIEPILLRTLKPHSTPVVVLAVDRTSTLLATGGTDGTIKVWDIVAGYVTHTFRGPSVLVSALQSRCWRSNLQLDRPVSPPVASRVLVRSTARTTTGVE</sequence>
<reference evidence="1" key="1">
    <citation type="submission" date="2020-04" db="EMBL/GenBank/DDBJ databases">
        <authorList>
            <person name="Broberg M."/>
        </authorList>
    </citation>
    <scope>NUCLEOTIDE SEQUENCE</scope>
</reference>
<proteinExistence type="predicted"/>
<accession>A0ACA9U8D5</accession>
<dbReference type="Proteomes" id="UP000836387">
    <property type="component" value="Unassembled WGS sequence"/>
</dbReference>
<keyword evidence="2" id="KW-1185">Reference proteome</keyword>
<organism evidence="1 2">
    <name type="scientific">Clonostachys rosea f. rosea IK726</name>
    <dbReference type="NCBI Taxonomy" id="1349383"/>
    <lineage>
        <taxon>Eukaryota</taxon>
        <taxon>Fungi</taxon>
        <taxon>Dikarya</taxon>
        <taxon>Ascomycota</taxon>
        <taxon>Pezizomycotina</taxon>
        <taxon>Sordariomycetes</taxon>
        <taxon>Hypocreomycetidae</taxon>
        <taxon>Hypocreales</taxon>
        <taxon>Bionectriaceae</taxon>
        <taxon>Clonostachys</taxon>
    </lineage>
</organism>
<gene>
    <name evidence="1" type="ORF">CRV2_00021882</name>
</gene>